<comment type="caution">
    <text evidence="2">The sequence shown here is derived from an EMBL/GenBank/DDBJ whole genome shotgun (WGS) entry which is preliminary data.</text>
</comment>
<dbReference type="AlphaFoldDB" id="A0A2U1P9Y1"/>
<feature type="compositionally biased region" description="Polar residues" evidence="1">
    <location>
        <begin position="46"/>
        <end position="77"/>
    </location>
</feature>
<sequence>MSKVQREAESLKKWLDDKEAEQQKISASSTNDNACHPPTHLKGLHNNVNSNGATSMEGTYDNASQPPASNYEPTKITTQQHHKKDRLCLGLSMVSTRGNKIVRQKRETCEQVFKALLRDCDLEGELCEKASKTWAGICGKTNHCSDQCKSWENAAHEACHTRAGKHIATSNVLEPQICLKVK</sequence>
<feature type="region of interest" description="Disordered" evidence="1">
    <location>
        <begin position="1"/>
        <end position="77"/>
    </location>
</feature>
<dbReference type="InterPro" id="IPR036574">
    <property type="entry name" value="Scorpion_toxin-like_sf"/>
</dbReference>
<dbReference type="EMBL" id="PKPP01001459">
    <property type="protein sequence ID" value="PWA82562.1"/>
    <property type="molecule type" value="Genomic_DNA"/>
</dbReference>
<reference evidence="2 3" key="1">
    <citation type="journal article" date="2018" name="Mol. Plant">
        <title>The genome of Artemisia annua provides insight into the evolution of Asteraceae family and artemisinin biosynthesis.</title>
        <authorList>
            <person name="Shen Q."/>
            <person name="Zhang L."/>
            <person name="Liao Z."/>
            <person name="Wang S."/>
            <person name="Yan T."/>
            <person name="Shi P."/>
            <person name="Liu M."/>
            <person name="Fu X."/>
            <person name="Pan Q."/>
            <person name="Wang Y."/>
            <person name="Lv Z."/>
            <person name="Lu X."/>
            <person name="Zhang F."/>
            <person name="Jiang W."/>
            <person name="Ma Y."/>
            <person name="Chen M."/>
            <person name="Hao X."/>
            <person name="Li L."/>
            <person name="Tang Y."/>
            <person name="Lv G."/>
            <person name="Zhou Y."/>
            <person name="Sun X."/>
            <person name="Brodelius P.E."/>
            <person name="Rose J.K.C."/>
            <person name="Tang K."/>
        </authorList>
    </citation>
    <scope>NUCLEOTIDE SEQUENCE [LARGE SCALE GENOMIC DNA]</scope>
    <source>
        <strain evidence="3">cv. Huhao1</strain>
        <tissue evidence="2">Leaf</tissue>
    </source>
</reference>
<protein>
    <submittedName>
        <fullName evidence="2">Defensin</fullName>
    </submittedName>
</protein>
<dbReference type="Proteomes" id="UP000245207">
    <property type="component" value="Unassembled WGS sequence"/>
</dbReference>
<keyword evidence="3" id="KW-1185">Reference proteome</keyword>
<evidence type="ECO:0000256" key="1">
    <source>
        <dbReference type="SAM" id="MobiDB-lite"/>
    </source>
</evidence>
<feature type="compositionally biased region" description="Polar residues" evidence="1">
    <location>
        <begin position="23"/>
        <end position="33"/>
    </location>
</feature>
<proteinExistence type="predicted"/>
<accession>A0A2U1P9Y1</accession>
<dbReference type="SMR" id="A0A2U1P9Y1"/>
<dbReference type="SUPFAM" id="SSF57095">
    <property type="entry name" value="Scorpion toxin-like"/>
    <property type="match status" value="1"/>
</dbReference>
<evidence type="ECO:0000313" key="3">
    <source>
        <dbReference type="Proteomes" id="UP000245207"/>
    </source>
</evidence>
<feature type="compositionally biased region" description="Basic and acidic residues" evidence="1">
    <location>
        <begin position="1"/>
        <end position="22"/>
    </location>
</feature>
<organism evidence="2 3">
    <name type="scientific">Artemisia annua</name>
    <name type="common">Sweet wormwood</name>
    <dbReference type="NCBI Taxonomy" id="35608"/>
    <lineage>
        <taxon>Eukaryota</taxon>
        <taxon>Viridiplantae</taxon>
        <taxon>Streptophyta</taxon>
        <taxon>Embryophyta</taxon>
        <taxon>Tracheophyta</taxon>
        <taxon>Spermatophyta</taxon>
        <taxon>Magnoliopsida</taxon>
        <taxon>eudicotyledons</taxon>
        <taxon>Gunneridae</taxon>
        <taxon>Pentapetalae</taxon>
        <taxon>asterids</taxon>
        <taxon>campanulids</taxon>
        <taxon>Asterales</taxon>
        <taxon>Asteraceae</taxon>
        <taxon>Asteroideae</taxon>
        <taxon>Anthemideae</taxon>
        <taxon>Artemisiinae</taxon>
        <taxon>Artemisia</taxon>
    </lineage>
</organism>
<dbReference type="Gene3D" id="3.30.30.10">
    <property type="entry name" value="Knottin, scorpion toxin-like"/>
    <property type="match status" value="1"/>
</dbReference>
<gene>
    <name evidence="2" type="ORF">CTI12_AA177670</name>
</gene>
<evidence type="ECO:0000313" key="2">
    <source>
        <dbReference type="EMBL" id="PWA82562.1"/>
    </source>
</evidence>
<name>A0A2U1P9Y1_ARTAN</name>